<organism evidence="1 2">
    <name type="scientific">Parasitella parasitica</name>
    <dbReference type="NCBI Taxonomy" id="35722"/>
    <lineage>
        <taxon>Eukaryota</taxon>
        <taxon>Fungi</taxon>
        <taxon>Fungi incertae sedis</taxon>
        <taxon>Mucoromycota</taxon>
        <taxon>Mucoromycotina</taxon>
        <taxon>Mucoromycetes</taxon>
        <taxon>Mucorales</taxon>
        <taxon>Mucorineae</taxon>
        <taxon>Mucoraceae</taxon>
        <taxon>Parasitella</taxon>
    </lineage>
</organism>
<dbReference type="OrthoDB" id="2275614at2759"/>
<accession>A0A0B7NVA3</accession>
<reference evidence="1 2" key="1">
    <citation type="submission" date="2014-09" db="EMBL/GenBank/DDBJ databases">
        <authorList>
            <person name="Ellenberger Sabrina"/>
        </authorList>
    </citation>
    <scope>NUCLEOTIDE SEQUENCE [LARGE SCALE GENOMIC DNA]</scope>
    <source>
        <strain evidence="1 2">CBS 412.66</strain>
    </source>
</reference>
<evidence type="ECO:0000313" key="1">
    <source>
        <dbReference type="EMBL" id="CEP19213.1"/>
    </source>
</evidence>
<keyword evidence="2" id="KW-1185">Reference proteome</keyword>
<protein>
    <recommendedName>
        <fullName evidence="3">Reverse transcriptase zinc-binding domain-containing protein</fullName>
    </recommendedName>
</protein>
<gene>
    <name evidence="1" type="primary">PARPA_13525.1 scaffold 46870</name>
</gene>
<evidence type="ECO:0008006" key="3">
    <source>
        <dbReference type="Google" id="ProtNLM"/>
    </source>
</evidence>
<evidence type="ECO:0000313" key="2">
    <source>
        <dbReference type="Proteomes" id="UP000054107"/>
    </source>
</evidence>
<name>A0A0B7NVA3_9FUNG</name>
<dbReference type="Proteomes" id="UP000054107">
    <property type="component" value="Unassembled WGS sequence"/>
</dbReference>
<proteinExistence type="predicted"/>
<dbReference type="AlphaFoldDB" id="A0A0B7NVA3"/>
<sequence length="104" mass="11918">MGPPLLLPVHLNLRPSSWQLFWSLPLPAKEFTPWWRLLHDRIAHCSWCHRIAPDKVPSRACALCGVDTEALYYFVVDSSFKEEFWRGIVSSLSLQDLLPSGLSI</sequence>
<dbReference type="EMBL" id="LN734014">
    <property type="protein sequence ID" value="CEP19213.1"/>
    <property type="molecule type" value="Genomic_DNA"/>
</dbReference>